<dbReference type="EC" id="3.1.4.4" evidence="1"/>
<dbReference type="GO" id="GO:0004630">
    <property type="term" value="F:phospholipase D activity"/>
    <property type="evidence" value="ECO:0007669"/>
    <property type="project" value="UniProtKB-EC"/>
</dbReference>
<keyword evidence="9" id="KW-1185">Reference proteome</keyword>
<dbReference type="GO" id="GO:0009395">
    <property type="term" value="P:phospholipid catabolic process"/>
    <property type="evidence" value="ECO:0007669"/>
    <property type="project" value="TreeGrafter"/>
</dbReference>
<evidence type="ECO:0000256" key="5">
    <source>
        <dbReference type="ARBA" id="ARBA00023098"/>
    </source>
</evidence>
<dbReference type="PANTHER" id="PTHR18896">
    <property type="entry name" value="PHOSPHOLIPASE D"/>
    <property type="match status" value="1"/>
</dbReference>
<evidence type="ECO:0000256" key="6">
    <source>
        <dbReference type="SAM" id="MobiDB-lite"/>
    </source>
</evidence>
<dbReference type="Pfam" id="PF00614">
    <property type="entry name" value="PLDc"/>
    <property type="match status" value="1"/>
</dbReference>
<name>A0A6G1G0L3_9PEZI</name>
<feature type="region of interest" description="Disordered" evidence="6">
    <location>
        <begin position="1"/>
        <end position="44"/>
    </location>
</feature>
<sequence>MASQMKEEVDSKLPEHLRQSEKEKEGKDQPKHFQRGVKDSIRHPFPHIREKLKNTHLHDAKIKAVHTRNHLGKYANLFNRNHRHDEDHEQRTDEKRNHISETHRFSSFAPEREGNEAKFYVDGRDYYWAVSTALERATECIYIVDWWISPELFLRRPPAENQEWRLDEILKRRAEAGVKIYIMVYKEVEQALSCQSTHTKHALEALCPEGSPGFGNIRVMRHPDHNVMGNAADMTFYWAHHEKFMVIDHYLAFIAGLDLCFGRWDLNQHPLADLHPAGAKYEIWPGQDFNNNRILDFHDVQDWEQNQVSKAEYGRMPWHDVGMGLIGPCVYDVAEHFVLRWNFVKRDKYKRDDKYAWLELEGRTGEHEDLIAVQRPKYPMGGYTLHPPTEGGLDGKLSDWEGRDGSTVKAQIVRSSADWSSGILTEHSIQNAYCELIRNAQHFVYIENQFFITATGEGQDLIMNQIGRAIVDACVRAGKEGRKFRVIVIIPAVPGFAGDLRSDAAKGTRAIMEYQYKSICRGENSICEQIRKEGIDPGNHIFIFNLRSYDRVNTTPAVRKQEEKSGVKYQEVQRAEAEELMAPGGHGLSDENNGAVGGDFSEKKEAIEERKQKFEELRVEVGLGNGEDKDPKEAAPSVDTIAEDAMLSGRHVSDEPWTGGDEEGEKMNFIQEQLYIHGKVCIVDDQIALIGSSNINDRSMQGDRDSELTIVIEDTKPLESTMDGAPYTASHFAATLRRTLWREHLGLLPPQPLDASDDPNAEPPGDSENRILDDEHWQLVSDPLGDKVWETWCQHATTNTEVFREIFHADPDNCIRNFEDYEKFLPDPKDKSHDHKFGHLIDRSVPVAEIKKQLDRIKGHLVWMPLDYLCEVEMAERGLHVNDFTETIY</sequence>
<evidence type="ECO:0000256" key="2">
    <source>
        <dbReference type="ARBA" id="ARBA00022737"/>
    </source>
</evidence>
<dbReference type="SUPFAM" id="SSF56024">
    <property type="entry name" value="Phospholipase D/nuclease"/>
    <property type="match status" value="2"/>
</dbReference>
<evidence type="ECO:0000313" key="9">
    <source>
        <dbReference type="Proteomes" id="UP000504638"/>
    </source>
</evidence>
<dbReference type="InterPro" id="IPR015679">
    <property type="entry name" value="PLipase_D_fam"/>
</dbReference>
<reference evidence="10" key="3">
    <citation type="submission" date="2025-04" db="UniProtKB">
        <authorList>
            <consortium name="RefSeq"/>
        </authorList>
    </citation>
    <scope>IDENTIFICATION</scope>
    <source>
        <strain evidence="10">CBS 781.70</strain>
    </source>
</reference>
<dbReference type="PANTHER" id="PTHR18896:SF128">
    <property type="entry name" value="PHOSPHOLIPASE"/>
    <property type="match status" value="1"/>
</dbReference>
<dbReference type="PROSITE" id="PS50035">
    <property type="entry name" value="PLD"/>
    <property type="match status" value="2"/>
</dbReference>
<keyword evidence="4" id="KW-0442">Lipid degradation</keyword>
<keyword evidence="5" id="KW-0443">Lipid metabolism</keyword>
<evidence type="ECO:0000256" key="1">
    <source>
        <dbReference type="ARBA" id="ARBA00012027"/>
    </source>
</evidence>
<dbReference type="OrthoDB" id="14911at2759"/>
<feature type="domain" description="PLD phosphodiesterase" evidence="7">
    <location>
        <begin position="236"/>
        <end position="263"/>
    </location>
</feature>
<feature type="domain" description="PLD phosphodiesterase" evidence="7">
    <location>
        <begin position="672"/>
        <end position="699"/>
    </location>
</feature>
<accession>A0A6G1G0L3</accession>
<keyword evidence="2" id="KW-0677">Repeat</keyword>
<evidence type="ECO:0000256" key="4">
    <source>
        <dbReference type="ARBA" id="ARBA00022963"/>
    </source>
</evidence>
<reference evidence="10" key="2">
    <citation type="submission" date="2020-04" db="EMBL/GenBank/DDBJ databases">
        <authorList>
            <consortium name="NCBI Genome Project"/>
        </authorList>
    </citation>
    <scope>NUCLEOTIDE SEQUENCE</scope>
    <source>
        <strain evidence="10">CBS 781.70</strain>
    </source>
</reference>
<dbReference type="GeneID" id="54417684"/>
<dbReference type="Gene3D" id="3.30.870.10">
    <property type="entry name" value="Endonuclease Chain A"/>
    <property type="match status" value="3"/>
</dbReference>
<dbReference type="CDD" id="cd09138">
    <property type="entry name" value="PLDc_vPLD1_2_yPLD_like_1"/>
    <property type="match status" value="1"/>
</dbReference>
<feature type="region of interest" description="Disordered" evidence="6">
    <location>
        <begin position="748"/>
        <end position="770"/>
    </location>
</feature>
<dbReference type="Proteomes" id="UP000504638">
    <property type="component" value="Unplaced"/>
</dbReference>
<dbReference type="InterPro" id="IPR016555">
    <property type="entry name" value="PLipase_D_euk"/>
</dbReference>
<evidence type="ECO:0000256" key="3">
    <source>
        <dbReference type="ARBA" id="ARBA00022801"/>
    </source>
</evidence>
<keyword evidence="3" id="KW-0378">Hydrolase</keyword>
<dbReference type="EMBL" id="ML975161">
    <property type="protein sequence ID" value="KAF1811522.1"/>
    <property type="molecule type" value="Genomic_DNA"/>
</dbReference>
<dbReference type="InterPro" id="IPR001736">
    <property type="entry name" value="PLipase_D/transphosphatidylase"/>
</dbReference>
<evidence type="ECO:0000259" key="7">
    <source>
        <dbReference type="PROSITE" id="PS50035"/>
    </source>
</evidence>
<dbReference type="Pfam" id="PF13091">
    <property type="entry name" value="PLDc_2"/>
    <property type="match status" value="1"/>
</dbReference>
<proteinExistence type="predicted"/>
<dbReference type="PIRSF" id="PIRSF009376">
    <property type="entry name" value="Phospholipase_D_euk"/>
    <property type="match status" value="1"/>
</dbReference>
<dbReference type="CDD" id="cd09141">
    <property type="entry name" value="PLDc_vPLD1_2_yPLD_like_2"/>
    <property type="match status" value="1"/>
</dbReference>
<feature type="region of interest" description="Disordered" evidence="6">
    <location>
        <begin position="79"/>
        <end position="100"/>
    </location>
</feature>
<feature type="compositionally biased region" description="Basic and acidic residues" evidence="6">
    <location>
        <begin position="83"/>
        <end position="100"/>
    </location>
</feature>
<organism evidence="8">
    <name type="scientific">Eremomyces bilateralis CBS 781.70</name>
    <dbReference type="NCBI Taxonomy" id="1392243"/>
    <lineage>
        <taxon>Eukaryota</taxon>
        <taxon>Fungi</taxon>
        <taxon>Dikarya</taxon>
        <taxon>Ascomycota</taxon>
        <taxon>Pezizomycotina</taxon>
        <taxon>Dothideomycetes</taxon>
        <taxon>Dothideomycetes incertae sedis</taxon>
        <taxon>Eremomycetales</taxon>
        <taxon>Eremomycetaceae</taxon>
        <taxon>Eremomyces</taxon>
    </lineage>
</organism>
<gene>
    <name evidence="8 10" type="ORF">P152DRAFT_418921</name>
</gene>
<protein>
    <recommendedName>
        <fullName evidence="1">phospholipase D</fullName>
        <ecNumber evidence="1">3.1.4.4</ecNumber>
    </recommendedName>
</protein>
<dbReference type="InterPro" id="IPR025202">
    <property type="entry name" value="PLD-like_dom"/>
</dbReference>
<dbReference type="AlphaFoldDB" id="A0A6G1G0L3"/>
<dbReference type="SMART" id="SM00155">
    <property type="entry name" value="PLDc"/>
    <property type="match status" value="2"/>
</dbReference>
<evidence type="ECO:0000313" key="8">
    <source>
        <dbReference type="EMBL" id="KAF1811522.1"/>
    </source>
</evidence>
<feature type="non-terminal residue" evidence="8">
    <location>
        <position position="889"/>
    </location>
</feature>
<dbReference type="GO" id="GO:0006654">
    <property type="term" value="P:phosphatidic acid biosynthetic process"/>
    <property type="evidence" value="ECO:0007669"/>
    <property type="project" value="InterPro"/>
</dbReference>
<dbReference type="GO" id="GO:0035556">
    <property type="term" value="P:intracellular signal transduction"/>
    <property type="evidence" value="ECO:0007669"/>
    <property type="project" value="InterPro"/>
</dbReference>
<dbReference type="RefSeq" id="XP_033533153.1">
    <property type="nucleotide sequence ID" value="XM_033677114.1"/>
</dbReference>
<evidence type="ECO:0000313" key="10">
    <source>
        <dbReference type="RefSeq" id="XP_033533153.1"/>
    </source>
</evidence>
<reference evidence="8 10" key="1">
    <citation type="submission" date="2020-01" db="EMBL/GenBank/DDBJ databases">
        <authorList>
            <consortium name="DOE Joint Genome Institute"/>
            <person name="Haridas S."/>
            <person name="Albert R."/>
            <person name="Binder M."/>
            <person name="Bloem J."/>
            <person name="Labutti K."/>
            <person name="Salamov A."/>
            <person name="Andreopoulos B."/>
            <person name="Baker S.E."/>
            <person name="Barry K."/>
            <person name="Bills G."/>
            <person name="Bluhm B.H."/>
            <person name="Cannon C."/>
            <person name="Castanera R."/>
            <person name="Culley D.E."/>
            <person name="Daum C."/>
            <person name="Ezra D."/>
            <person name="Gonzalez J.B."/>
            <person name="Henrissat B."/>
            <person name="Kuo A."/>
            <person name="Liang C."/>
            <person name="Lipzen A."/>
            <person name="Lutzoni F."/>
            <person name="Magnuson J."/>
            <person name="Mondo S."/>
            <person name="Nolan M."/>
            <person name="Ohm R."/>
            <person name="Pangilinan J."/>
            <person name="Park H.-J."/>
            <person name="Ramirez L."/>
            <person name="Alfaro M."/>
            <person name="Sun H."/>
            <person name="Tritt A."/>
            <person name="Yoshinaga Y."/>
            <person name="Zwiers L.-H."/>
            <person name="Turgeon B.G."/>
            <person name="Goodwin S.B."/>
            <person name="Spatafora J.W."/>
            <person name="Crous P.W."/>
            <person name="Grigoriev I.V."/>
        </authorList>
    </citation>
    <scope>NUCLEOTIDE SEQUENCE</scope>
    <source>
        <strain evidence="8 10">CBS 781.70</strain>
    </source>
</reference>